<name>A0ABX1KBF4_9MICO</name>
<feature type="domain" description="HTH lacI-type" evidence="5">
    <location>
        <begin position="10"/>
        <end position="64"/>
    </location>
</feature>
<dbReference type="SUPFAM" id="SSF53822">
    <property type="entry name" value="Periplasmic binding protein-like I"/>
    <property type="match status" value="1"/>
</dbReference>
<protein>
    <submittedName>
        <fullName evidence="6">LacI family transcriptional regulator</fullName>
    </submittedName>
</protein>
<dbReference type="Pfam" id="PF00356">
    <property type="entry name" value="LacI"/>
    <property type="match status" value="1"/>
</dbReference>
<dbReference type="PANTHER" id="PTHR30146:SF148">
    <property type="entry name" value="HTH-TYPE TRANSCRIPTIONAL REPRESSOR PURR-RELATED"/>
    <property type="match status" value="1"/>
</dbReference>
<dbReference type="RefSeq" id="WP_168911738.1">
    <property type="nucleotide sequence ID" value="NZ_JABACI010000001.1"/>
</dbReference>
<dbReference type="SMART" id="SM00354">
    <property type="entry name" value="HTH_LACI"/>
    <property type="match status" value="1"/>
</dbReference>
<sequence length="335" mass="35440">MTDTRGTRAATIGDVARTAGVSRATVSRVLNGRASVDRALAERVETAIAQLDYRPSETARNLSLGRTNTIAVVVPDLGNPMFQAILHGVTLGAAEDGFQVLVGDTRERPELERRAALDARRRCDALLLCAPRMPDEDLAAVLAQAAPMVLINRPTPAPVAQLAMDYRHAIGLVADHLAGLGHRRLLYLGGPLSSASNRLRLEGVADAEKRHPGLVVQRQEVGASLDAGSDIADAVLRSDATAVIAFNDLVAIGLLSRLDDLGVSVPGRLSVVGVDDIPFARYSRPHLTTVSLPKDALGTQAWAQLKDAMAGRPAAEPVWVEGTLVERHSTGPAPA</sequence>
<evidence type="ECO:0000313" key="7">
    <source>
        <dbReference type="Proteomes" id="UP001429745"/>
    </source>
</evidence>
<keyword evidence="7" id="KW-1185">Reference proteome</keyword>
<keyword evidence="4" id="KW-0804">Transcription</keyword>
<dbReference type="PROSITE" id="PS50932">
    <property type="entry name" value="HTH_LACI_2"/>
    <property type="match status" value="1"/>
</dbReference>
<dbReference type="PRINTS" id="PR00036">
    <property type="entry name" value="HTHLACI"/>
</dbReference>
<accession>A0ABX1KBF4</accession>
<dbReference type="CDD" id="cd01392">
    <property type="entry name" value="HTH_LacI"/>
    <property type="match status" value="1"/>
</dbReference>
<dbReference type="PROSITE" id="PS00356">
    <property type="entry name" value="HTH_LACI_1"/>
    <property type="match status" value="1"/>
</dbReference>
<dbReference type="Gene3D" id="1.10.260.40">
    <property type="entry name" value="lambda repressor-like DNA-binding domains"/>
    <property type="match status" value="1"/>
</dbReference>
<dbReference type="Pfam" id="PF13377">
    <property type="entry name" value="Peripla_BP_3"/>
    <property type="match status" value="1"/>
</dbReference>
<evidence type="ECO:0000259" key="5">
    <source>
        <dbReference type="PROSITE" id="PS50932"/>
    </source>
</evidence>
<dbReference type="InterPro" id="IPR028082">
    <property type="entry name" value="Peripla_BP_I"/>
</dbReference>
<dbReference type="Proteomes" id="UP001429745">
    <property type="component" value="Unassembled WGS sequence"/>
</dbReference>
<reference evidence="6 7" key="1">
    <citation type="submission" date="2020-04" db="EMBL/GenBank/DDBJ databases">
        <title>CFH 90308 Microbacterium sp.</title>
        <authorList>
            <person name="Nie G."/>
            <person name="Ming H."/>
            <person name="Xia T."/>
        </authorList>
    </citation>
    <scope>NUCLEOTIDE SEQUENCE [LARGE SCALE GENOMIC DNA]</scope>
    <source>
        <strain evidence="6 7">CFH 90308</strain>
    </source>
</reference>
<evidence type="ECO:0000313" key="6">
    <source>
        <dbReference type="EMBL" id="NLP83318.1"/>
    </source>
</evidence>
<keyword evidence="2" id="KW-0805">Transcription regulation</keyword>
<evidence type="ECO:0000256" key="3">
    <source>
        <dbReference type="ARBA" id="ARBA00023125"/>
    </source>
</evidence>
<keyword evidence="3" id="KW-0238">DNA-binding</keyword>
<dbReference type="InterPro" id="IPR000843">
    <property type="entry name" value="HTH_LacI"/>
</dbReference>
<comment type="caution">
    <text evidence="6">The sequence shown here is derived from an EMBL/GenBank/DDBJ whole genome shotgun (WGS) entry which is preliminary data.</text>
</comment>
<keyword evidence="1" id="KW-0678">Repressor</keyword>
<dbReference type="EMBL" id="JABACI010000001">
    <property type="protein sequence ID" value="NLP83318.1"/>
    <property type="molecule type" value="Genomic_DNA"/>
</dbReference>
<evidence type="ECO:0000256" key="1">
    <source>
        <dbReference type="ARBA" id="ARBA00022491"/>
    </source>
</evidence>
<dbReference type="Gene3D" id="3.40.50.2300">
    <property type="match status" value="2"/>
</dbReference>
<dbReference type="PANTHER" id="PTHR30146">
    <property type="entry name" value="LACI-RELATED TRANSCRIPTIONAL REPRESSOR"/>
    <property type="match status" value="1"/>
</dbReference>
<dbReference type="CDD" id="cd06267">
    <property type="entry name" value="PBP1_LacI_sugar_binding-like"/>
    <property type="match status" value="1"/>
</dbReference>
<gene>
    <name evidence="6" type="ORF">HF576_05625</name>
</gene>
<dbReference type="SUPFAM" id="SSF47413">
    <property type="entry name" value="lambda repressor-like DNA-binding domains"/>
    <property type="match status" value="1"/>
</dbReference>
<proteinExistence type="predicted"/>
<dbReference type="InterPro" id="IPR046335">
    <property type="entry name" value="LacI/GalR-like_sensor"/>
</dbReference>
<dbReference type="InterPro" id="IPR010982">
    <property type="entry name" value="Lambda_DNA-bd_dom_sf"/>
</dbReference>
<organism evidence="6 7">
    <name type="scientific">Microbacterium salsuginis</name>
    <dbReference type="NCBI Taxonomy" id="2722803"/>
    <lineage>
        <taxon>Bacteria</taxon>
        <taxon>Bacillati</taxon>
        <taxon>Actinomycetota</taxon>
        <taxon>Actinomycetes</taxon>
        <taxon>Micrococcales</taxon>
        <taxon>Microbacteriaceae</taxon>
        <taxon>Microbacterium</taxon>
    </lineage>
</organism>
<evidence type="ECO:0000256" key="4">
    <source>
        <dbReference type="ARBA" id="ARBA00023163"/>
    </source>
</evidence>
<evidence type="ECO:0000256" key="2">
    <source>
        <dbReference type="ARBA" id="ARBA00023015"/>
    </source>
</evidence>